<evidence type="ECO:0000313" key="3">
    <source>
        <dbReference type="Proteomes" id="UP000229459"/>
    </source>
</evidence>
<keyword evidence="1" id="KW-1133">Transmembrane helix</keyword>
<proteinExistence type="predicted"/>
<dbReference type="EMBL" id="PCSR01000006">
    <property type="protein sequence ID" value="PIP53561.1"/>
    <property type="molecule type" value="Genomic_DNA"/>
</dbReference>
<gene>
    <name evidence="2" type="ORF">COX08_00270</name>
</gene>
<keyword evidence="1" id="KW-0812">Transmembrane</keyword>
<comment type="caution">
    <text evidence="2">The sequence shown here is derived from an EMBL/GenBank/DDBJ whole genome shotgun (WGS) entry which is preliminary data.</text>
</comment>
<evidence type="ECO:0000256" key="1">
    <source>
        <dbReference type="SAM" id="Phobius"/>
    </source>
</evidence>
<feature type="transmembrane region" description="Helical" evidence="1">
    <location>
        <begin position="35"/>
        <end position="57"/>
    </location>
</feature>
<dbReference type="AlphaFoldDB" id="A0A2H0B7E8"/>
<evidence type="ECO:0000313" key="2">
    <source>
        <dbReference type="EMBL" id="PIP53561.1"/>
    </source>
</evidence>
<organism evidence="2 3">
    <name type="scientific">Candidatus Beckwithbacteria bacterium CG23_combo_of_CG06-09_8_20_14_all_34_8</name>
    <dbReference type="NCBI Taxonomy" id="1974497"/>
    <lineage>
        <taxon>Bacteria</taxon>
        <taxon>Candidatus Beckwithiibacteriota</taxon>
    </lineage>
</organism>
<dbReference type="Proteomes" id="UP000229459">
    <property type="component" value="Unassembled WGS sequence"/>
</dbReference>
<name>A0A2H0B7E8_9BACT</name>
<reference evidence="2 3" key="1">
    <citation type="submission" date="2017-09" db="EMBL/GenBank/DDBJ databases">
        <title>Depth-based differentiation of microbial function through sediment-hosted aquifers and enrichment of novel symbionts in the deep terrestrial subsurface.</title>
        <authorList>
            <person name="Probst A.J."/>
            <person name="Ladd B."/>
            <person name="Jarett J.K."/>
            <person name="Geller-Mcgrath D.E."/>
            <person name="Sieber C.M."/>
            <person name="Emerson J.B."/>
            <person name="Anantharaman K."/>
            <person name="Thomas B.C."/>
            <person name="Malmstrom R."/>
            <person name="Stieglmeier M."/>
            <person name="Klingl A."/>
            <person name="Woyke T."/>
            <person name="Ryan C.M."/>
            <person name="Banfield J.F."/>
        </authorList>
    </citation>
    <scope>NUCLEOTIDE SEQUENCE [LARGE SCALE GENOMIC DNA]</scope>
    <source>
        <strain evidence="2">CG23_combo_of_CG06-09_8_20_14_all_34_8</strain>
    </source>
</reference>
<sequence>MKKTAKAKTAKKISVKPLKKTSNKSSCFLVEFHKLPIVVALMAVILAAVYIMTSFYLPKKQAETYYLSGNNARTVPLSR</sequence>
<accession>A0A2H0B7E8</accession>
<protein>
    <submittedName>
        <fullName evidence="2">Uncharacterized protein</fullName>
    </submittedName>
</protein>
<keyword evidence="1" id="KW-0472">Membrane</keyword>